<dbReference type="AlphaFoldDB" id="A0A8J4DFV0"/>
<name>A0A8J4DFV0_9ACTN</name>
<protein>
    <submittedName>
        <fullName evidence="1">Uncharacterized protein</fullName>
    </submittedName>
</protein>
<dbReference type="EMBL" id="BOOR01000087">
    <property type="protein sequence ID" value="GII59520.1"/>
    <property type="molecule type" value="Genomic_DNA"/>
</dbReference>
<evidence type="ECO:0000313" key="2">
    <source>
        <dbReference type="Proteomes" id="UP000605992"/>
    </source>
</evidence>
<reference evidence="1" key="1">
    <citation type="submission" date="2021-01" db="EMBL/GenBank/DDBJ databases">
        <title>Whole genome shotgun sequence of Planotetraspora thailandica NBRC 104271.</title>
        <authorList>
            <person name="Komaki H."/>
            <person name="Tamura T."/>
        </authorList>
    </citation>
    <scope>NUCLEOTIDE SEQUENCE</scope>
    <source>
        <strain evidence="1">NBRC 104271</strain>
    </source>
</reference>
<keyword evidence="2" id="KW-1185">Reference proteome</keyword>
<accession>A0A8J4DFV0</accession>
<comment type="caution">
    <text evidence="1">The sequence shown here is derived from an EMBL/GenBank/DDBJ whole genome shotgun (WGS) entry which is preliminary data.</text>
</comment>
<sequence>MYAPTLCNVPASGEDNNSPAVIAWTKRAKVCRVIATRKNMGASLTTAATVCVVDGVSVVRRRNRWECEVNADLTFRGAVPSNR</sequence>
<gene>
    <name evidence="1" type="ORF">Pth03_79090</name>
</gene>
<dbReference type="Proteomes" id="UP000605992">
    <property type="component" value="Unassembled WGS sequence"/>
</dbReference>
<organism evidence="1 2">
    <name type="scientific">Planotetraspora thailandica</name>
    <dbReference type="NCBI Taxonomy" id="487172"/>
    <lineage>
        <taxon>Bacteria</taxon>
        <taxon>Bacillati</taxon>
        <taxon>Actinomycetota</taxon>
        <taxon>Actinomycetes</taxon>
        <taxon>Streptosporangiales</taxon>
        <taxon>Streptosporangiaceae</taxon>
        <taxon>Planotetraspora</taxon>
    </lineage>
</organism>
<evidence type="ECO:0000313" key="1">
    <source>
        <dbReference type="EMBL" id="GII59520.1"/>
    </source>
</evidence>
<proteinExistence type="predicted"/>